<protein>
    <submittedName>
        <fullName evidence="7">(-)-germacrene D synthase</fullName>
    </submittedName>
</protein>
<dbReference type="GO" id="GO:0016102">
    <property type="term" value="P:diterpenoid biosynthetic process"/>
    <property type="evidence" value="ECO:0007669"/>
    <property type="project" value="InterPro"/>
</dbReference>
<evidence type="ECO:0000256" key="1">
    <source>
        <dbReference type="ARBA" id="ARBA00001946"/>
    </source>
</evidence>
<sequence>MSVQVSAVPSSTQNLSTDITRRSANFHPSIWGDHFLSYASNSMEMDHDKLVEVQKLKEEVWRMLMVPVEIHTEKLEFIDAIQRLGVSYHFEKEIDNVLQQIYMSETENHDLYYVALRFRLLRKQGYKISCDVFNKFVDKEGNFKNSLTTDVQGMLSFPSIWDYQGWKQDNTFRSIKKWICVMKFCYPSAKLDFNLLQKQHQKELDEISRWWKDLEFSKKLPFARDRVVECYFWIMGVYFEPEYYMARRIMTKVIAMTSIIDDIYDVYGTLEELELFTDAVECWDTAAIDELPEYMKHAFRALLDVYAEIEEKMVSEGRSYRVFYAREAMKNQIRAYFHEAKWCHEQYIPTMEEYMSVALVTSGYSILAITSLVGMGDIVTKDTFEWFFSDPKMVKVSAVIGRLMNDIVSHKFEQNRDHVASAVECYMKQHGSTGQEAVIEFHKQVADAWKDINEACLYPSSFPMKILTRVINLARVIDVVYKDDDGYTHAEIVLKDYIASLFIEPVEI</sequence>
<evidence type="ECO:0000256" key="2">
    <source>
        <dbReference type="ARBA" id="ARBA00022723"/>
    </source>
</evidence>
<dbReference type="Gene3D" id="1.10.600.10">
    <property type="entry name" value="Farnesyl Diphosphate Synthase"/>
    <property type="match status" value="2"/>
</dbReference>
<dbReference type="SUPFAM" id="SSF48576">
    <property type="entry name" value="Terpenoid synthases"/>
    <property type="match status" value="1"/>
</dbReference>
<keyword evidence="8" id="KW-1185">Reference proteome</keyword>
<dbReference type="CDD" id="cd00684">
    <property type="entry name" value="Terpene_cyclase_plant_C1"/>
    <property type="match status" value="1"/>
</dbReference>
<dbReference type="InterPro" id="IPR008930">
    <property type="entry name" value="Terpenoid_cyclase/PrenylTrfase"/>
</dbReference>
<dbReference type="GO" id="GO:0000287">
    <property type="term" value="F:magnesium ion binding"/>
    <property type="evidence" value="ECO:0007669"/>
    <property type="project" value="InterPro"/>
</dbReference>
<dbReference type="SFLD" id="SFLDG01019">
    <property type="entry name" value="Terpene_Cyclase_Like_1_C_Termi"/>
    <property type="match status" value="1"/>
</dbReference>
<keyword evidence="3" id="KW-0460">Magnesium</keyword>
<dbReference type="KEGG" id="qsa:O6P43_000875"/>
<dbReference type="FunFam" id="1.10.600.10:FF:000007">
    <property type="entry name" value="Isoprene synthase, chloroplastic"/>
    <property type="match status" value="1"/>
</dbReference>
<dbReference type="EMBL" id="JARAOO010000001">
    <property type="protein sequence ID" value="KAJ7981638.1"/>
    <property type="molecule type" value="Genomic_DNA"/>
</dbReference>
<dbReference type="Gene3D" id="1.50.10.130">
    <property type="entry name" value="Terpene synthase, N-terminal domain"/>
    <property type="match status" value="1"/>
</dbReference>
<keyword evidence="4" id="KW-0456">Lyase</keyword>
<feature type="domain" description="Terpene synthase N-terminal" evidence="5">
    <location>
        <begin position="30"/>
        <end position="156"/>
    </location>
</feature>
<feature type="domain" description="Terpene synthase metal-binding" evidence="6">
    <location>
        <begin position="212"/>
        <end position="451"/>
    </location>
</feature>
<dbReference type="PANTHER" id="PTHR31225">
    <property type="entry name" value="OS04G0344100 PROTEIN-RELATED"/>
    <property type="match status" value="1"/>
</dbReference>
<organism evidence="7 8">
    <name type="scientific">Quillaja saponaria</name>
    <name type="common">Soap bark tree</name>
    <dbReference type="NCBI Taxonomy" id="32244"/>
    <lineage>
        <taxon>Eukaryota</taxon>
        <taxon>Viridiplantae</taxon>
        <taxon>Streptophyta</taxon>
        <taxon>Embryophyta</taxon>
        <taxon>Tracheophyta</taxon>
        <taxon>Spermatophyta</taxon>
        <taxon>Magnoliopsida</taxon>
        <taxon>eudicotyledons</taxon>
        <taxon>Gunneridae</taxon>
        <taxon>Pentapetalae</taxon>
        <taxon>rosids</taxon>
        <taxon>fabids</taxon>
        <taxon>Fabales</taxon>
        <taxon>Quillajaceae</taxon>
        <taxon>Quillaja</taxon>
    </lineage>
</organism>
<dbReference type="Proteomes" id="UP001163823">
    <property type="component" value="Chromosome 1"/>
</dbReference>
<proteinExistence type="predicted"/>
<keyword evidence="2" id="KW-0479">Metal-binding</keyword>
<comment type="cofactor">
    <cofactor evidence="1">
        <name>Mg(2+)</name>
        <dbReference type="ChEBI" id="CHEBI:18420"/>
    </cofactor>
</comment>
<dbReference type="InterPro" id="IPR001906">
    <property type="entry name" value="Terpene_synth_N"/>
</dbReference>
<evidence type="ECO:0000259" key="6">
    <source>
        <dbReference type="Pfam" id="PF03936"/>
    </source>
</evidence>
<gene>
    <name evidence="7" type="ORF">O6P43_000875</name>
</gene>
<dbReference type="SUPFAM" id="SSF48239">
    <property type="entry name" value="Terpenoid cyclases/Protein prenyltransferases"/>
    <property type="match status" value="1"/>
</dbReference>
<dbReference type="AlphaFoldDB" id="A0AAD7VN57"/>
<dbReference type="SFLD" id="SFLDS00005">
    <property type="entry name" value="Isoprenoid_Synthase_Type_I"/>
    <property type="match status" value="1"/>
</dbReference>
<accession>A0AAD7VN57</accession>
<dbReference type="Pfam" id="PF01397">
    <property type="entry name" value="Terpene_synth"/>
    <property type="match status" value="1"/>
</dbReference>
<dbReference type="InterPro" id="IPR034741">
    <property type="entry name" value="Terpene_cyclase-like_1_C"/>
</dbReference>
<dbReference type="InterPro" id="IPR005630">
    <property type="entry name" value="Terpene_synthase_metal-bd"/>
</dbReference>
<evidence type="ECO:0000259" key="5">
    <source>
        <dbReference type="Pfam" id="PF01397"/>
    </source>
</evidence>
<dbReference type="InterPro" id="IPR050148">
    <property type="entry name" value="Terpene_synthase-like"/>
</dbReference>
<reference evidence="7 8" key="1">
    <citation type="journal article" date="2023" name="Science">
        <title>Elucidation of the pathway for biosynthesis of saponin adjuvants from the soapbark tree.</title>
        <authorList>
            <person name="Reed J."/>
            <person name="Orme A."/>
            <person name="El-Demerdash A."/>
            <person name="Owen C."/>
            <person name="Martin L.B.B."/>
            <person name="Misra R.C."/>
            <person name="Kikuchi S."/>
            <person name="Rejzek M."/>
            <person name="Martin A.C."/>
            <person name="Harkess A."/>
            <person name="Leebens-Mack J."/>
            <person name="Louveau T."/>
            <person name="Stephenson M.J."/>
            <person name="Osbourn A."/>
        </authorList>
    </citation>
    <scope>NUCLEOTIDE SEQUENCE [LARGE SCALE GENOMIC DNA]</scope>
    <source>
        <strain evidence="7">S10</strain>
    </source>
</reference>
<dbReference type="InterPro" id="IPR036965">
    <property type="entry name" value="Terpene_synth_N_sf"/>
</dbReference>
<dbReference type="PANTHER" id="PTHR31225:SF221">
    <property type="entry name" value="(-)-GERMACRENE D SYNTHASE"/>
    <property type="match status" value="1"/>
</dbReference>
<dbReference type="InterPro" id="IPR044814">
    <property type="entry name" value="Terpene_cyclase_plant_C1"/>
</dbReference>
<evidence type="ECO:0000256" key="3">
    <source>
        <dbReference type="ARBA" id="ARBA00022842"/>
    </source>
</evidence>
<evidence type="ECO:0000256" key="4">
    <source>
        <dbReference type="ARBA" id="ARBA00023239"/>
    </source>
</evidence>
<dbReference type="GO" id="GO:0010333">
    <property type="term" value="F:terpene synthase activity"/>
    <property type="evidence" value="ECO:0007669"/>
    <property type="project" value="InterPro"/>
</dbReference>
<evidence type="ECO:0000313" key="7">
    <source>
        <dbReference type="EMBL" id="KAJ7981638.1"/>
    </source>
</evidence>
<dbReference type="InterPro" id="IPR008949">
    <property type="entry name" value="Isoprenoid_synthase_dom_sf"/>
</dbReference>
<comment type="caution">
    <text evidence="7">The sequence shown here is derived from an EMBL/GenBank/DDBJ whole genome shotgun (WGS) entry which is preliminary data.</text>
</comment>
<evidence type="ECO:0000313" key="8">
    <source>
        <dbReference type="Proteomes" id="UP001163823"/>
    </source>
</evidence>
<name>A0AAD7VN57_QUISA</name>
<dbReference type="Pfam" id="PF03936">
    <property type="entry name" value="Terpene_synth_C"/>
    <property type="match status" value="1"/>
</dbReference>